<dbReference type="Gene3D" id="2.60.40.10">
    <property type="entry name" value="Immunoglobulins"/>
    <property type="match status" value="1"/>
</dbReference>
<reference evidence="3" key="1">
    <citation type="submission" date="2021-02" db="EMBL/GenBank/DDBJ databases">
        <authorList>
            <person name="Dougan E. K."/>
            <person name="Rhodes N."/>
            <person name="Thang M."/>
            <person name="Chan C."/>
        </authorList>
    </citation>
    <scope>NUCLEOTIDE SEQUENCE</scope>
</reference>
<gene>
    <name evidence="3" type="primary">TTN</name>
    <name evidence="3" type="ORF">SPIL2461_LOCUS5474</name>
</gene>
<dbReference type="CDD" id="cd00063">
    <property type="entry name" value="FN3"/>
    <property type="match status" value="1"/>
</dbReference>
<dbReference type="OrthoDB" id="504170at2759"/>
<comment type="caution">
    <text evidence="3">The sequence shown here is derived from an EMBL/GenBank/DDBJ whole genome shotgun (WGS) entry which is preliminary data.</text>
</comment>
<keyword evidence="1" id="KW-0677">Repeat</keyword>
<evidence type="ECO:0000313" key="4">
    <source>
        <dbReference type="Proteomes" id="UP000649617"/>
    </source>
</evidence>
<feature type="non-terminal residue" evidence="3">
    <location>
        <position position="127"/>
    </location>
</feature>
<sequence>YHVCTTPAAVTDLAMADVKQTEVAVKWAPPKNDHGAPVIGYKISILLDPQPNALPEWYTLCECTKSLNPVYVVANLKGNTAYLVDVRAVNKVGAGDAGEFEIVTAPIPPDPPSKPWIEEARDGCLNV</sequence>
<evidence type="ECO:0000313" key="3">
    <source>
        <dbReference type="EMBL" id="CAE7261081.1"/>
    </source>
</evidence>
<feature type="non-terminal residue" evidence="3">
    <location>
        <position position="1"/>
    </location>
</feature>
<dbReference type="PANTHER" id="PTHR13817">
    <property type="entry name" value="TITIN"/>
    <property type="match status" value="1"/>
</dbReference>
<feature type="domain" description="Fibronectin type-III" evidence="2">
    <location>
        <begin position="9"/>
        <end position="110"/>
    </location>
</feature>
<accession>A0A812MBS2</accession>
<dbReference type="Proteomes" id="UP000649617">
    <property type="component" value="Unassembled WGS sequence"/>
</dbReference>
<dbReference type="InterPro" id="IPR050964">
    <property type="entry name" value="Striated_Muscle_Regulatory"/>
</dbReference>
<dbReference type="InterPro" id="IPR036116">
    <property type="entry name" value="FN3_sf"/>
</dbReference>
<dbReference type="Pfam" id="PF00041">
    <property type="entry name" value="fn3"/>
    <property type="match status" value="1"/>
</dbReference>
<dbReference type="InterPro" id="IPR013783">
    <property type="entry name" value="Ig-like_fold"/>
</dbReference>
<dbReference type="SUPFAM" id="SSF49265">
    <property type="entry name" value="Fibronectin type III"/>
    <property type="match status" value="1"/>
</dbReference>
<dbReference type="EMBL" id="CAJNIZ010007770">
    <property type="protein sequence ID" value="CAE7261081.1"/>
    <property type="molecule type" value="Genomic_DNA"/>
</dbReference>
<protein>
    <submittedName>
        <fullName evidence="3">TTN protein</fullName>
    </submittedName>
</protein>
<keyword evidence="4" id="KW-1185">Reference proteome</keyword>
<dbReference type="AlphaFoldDB" id="A0A812MBS2"/>
<dbReference type="PROSITE" id="PS50853">
    <property type="entry name" value="FN3"/>
    <property type="match status" value="1"/>
</dbReference>
<dbReference type="PRINTS" id="PR00014">
    <property type="entry name" value="FNTYPEIII"/>
</dbReference>
<evidence type="ECO:0000256" key="1">
    <source>
        <dbReference type="ARBA" id="ARBA00022737"/>
    </source>
</evidence>
<proteinExistence type="predicted"/>
<dbReference type="InterPro" id="IPR003961">
    <property type="entry name" value="FN3_dom"/>
</dbReference>
<dbReference type="SMART" id="SM00060">
    <property type="entry name" value="FN3"/>
    <property type="match status" value="1"/>
</dbReference>
<organism evidence="3 4">
    <name type="scientific">Symbiodinium pilosum</name>
    <name type="common">Dinoflagellate</name>
    <dbReference type="NCBI Taxonomy" id="2952"/>
    <lineage>
        <taxon>Eukaryota</taxon>
        <taxon>Sar</taxon>
        <taxon>Alveolata</taxon>
        <taxon>Dinophyceae</taxon>
        <taxon>Suessiales</taxon>
        <taxon>Symbiodiniaceae</taxon>
        <taxon>Symbiodinium</taxon>
    </lineage>
</organism>
<name>A0A812MBS2_SYMPI</name>
<dbReference type="PANTHER" id="PTHR13817:SF166">
    <property type="entry name" value="NEURONAL IGCAM-RELATED"/>
    <property type="match status" value="1"/>
</dbReference>
<evidence type="ECO:0000259" key="2">
    <source>
        <dbReference type="PROSITE" id="PS50853"/>
    </source>
</evidence>